<keyword evidence="2" id="KW-0812">Transmembrane</keyword>
<dbReference type="RefSeq" id="WP_146104145.1">
    <property type="nucleotide sequence ID" value="NZ_FNVT01000027.1"/>
</dbReference>
<dbReference type="EMBL" id="FNVT01000027">
    <property type="protein sequence ID" value="SEH02569.1"/>
    <property type="molecule type" value="Genomic_DNA"/>
</dbReference>
<keyword evidence="2" id="KW-1133">Transmembrane helix</keyword>
<protein>
    <submittedName>
        <fullName evidence="3">Uncharacterized protein</fullName>
    </submittedName>
</protein>
<feature type="region of interest" description="Disordered" evidence="1">
    <location>
        <begin position="83"/>
        <end position="205"/>
    </location>
</feature>
<evidence type="ECO:0000256" key="1">
    <source>
        <dbReference type="SAM" id="MobiDB-lite"/>
    </source>
</evidence>
<feature type="transmembrane region" description="Helical" evidence="2">
    <location>
        <begin position="53"/>
        <end position="73"/>
    </location>
</feature>
<feature type="compositionally biased region" description="Low complexity" evidence="1">
    <location>
        <begin position="84"/>
        <end position="95"/>
    </location>
</feature>
<reference evidence="3 4" key="1">
    <citation type="submission" date="2016-10" db="EMBL/GenBank/DDBJ databases">
        <authorList>
            <person name="de Groot N.N."/>
        </authorList>
    </citation>
    <scope>NUCLEOTIDE SEQUENCE [LARGE SCALE GENOMIC DNA]</scope>
    <source>
        <strain evidence="3 4">CGMCC 4.7037</strain>
    </source>
</reference>
<dbReference type="AlphaFoldDB" id="A0A1H6F0B1"/>
<proteinExistence type="predicted"/>
<name>A0A1H6F0B1_9ACTN</name>
<keyword evidence="4" id="KW-1185">Reference proteome</keyword>
<gene>
    <name evidence="3" type="ORF">SAMN05444920_127108</name>
</gene>
<dbReference type="Proteomes" id="UP000236732">
    <property type="component" value="Unassembled WGS sequence"/>
</dbReference>
<sequence>MAKTPRTNRAARLRLWRIMAIVVLAAVLVWFFADPLHLPAEVLEVLDQRASVVGMFTGMALGAAALLVSVAALRAQVRAERAQQAEQPAAGPAVPSEAGRQAPSQGSPRVSASGERSVAIGGDNSGIVSTGDGARNVQMRAQASGQGRVYQAAGDQTIHEGDDRRHTYGGDHLEFHHNTLHGKVVGKQVTGPESAAPDRDNDGRH</sequence>
<accession>A0A1H6F0B1</accession>
<feature type="compositionally biased region" description="Basic and acidic residues" evidence="1">
    <location>
        <begin position="196"/>
        <end position="205"/>
    </location>
</feature>
<keyword evidence="2" id="KW-0472">Membrane</keyword>
<organism evidence="3 4">
    <name type="scientific">Nonomuraea solani</name>
    <dbReference type="NCBI Taxonomy" id="1144553"/>
    <lineage>
        <taxon>Bacteria</taxon>
        <taxon>Bacillati</taxon>
        <taxon>Actinomycetota</taxon>
        <taxon>Actinomycetes</taxon>
        <taxon>Streptosporangiales</taxon>
        <taxon>Streptosporangiaceae</taxon>
        <taxon>Nonomuraea</taxon>
    </lineage>
</organism>
<evidence type="ECO:0000313" key="4">
    <source>
        <dbReference type="Proteomes" id="UP000236732"/>
    </source>
</evidence>
<feature type="transmembrane region" description="Helical" evidence="2">
    <location>
        <begin position="15"/>
        <end position="33"/>
    </location>
</feature>
<evidence type="ECO:0000313" key="3">
    <source>
        <dbReference type="EMBL" id="SEH02569.1"/>
    </source>
</evidence>
<feature type="compositionally biased region" description="Basic and acidic residues" evidence="1">
    <location>
        <begin position="157"/>
        <end position="177"/>
    </location>
</feature>
<dbReference type="OrthoDB" id="3544510at2"/>
<evidence type="ECO:0000256" key="2">
    <source>
        <dbReference type="SAM" id="Phobius"/>
    </source>
</evidence>